<feature type="compositionally biased region" description="Basic and acidic residues" evidence="1">
    <location>
        <begin position="23"/>
        <end position="40"/>
    </location>
</feature>
<protein>
    <submittedName>
        <fullName evidence="2">Uncharacterized protein</fullName>
    </submittedName>
</protein>
<gene>
    <name evidence="2" type="ORF">CEXT_584581</name>
</gene>
<organism evidence="2 3">
    <name type="scientific">Caerostris extrusa</name>
    <name type="common">Bark spider</name>
    <name type="synonym">Caerostris bankana</name>
    <dbReference type="NCBI Taxonomy" id="172846"/>
    <lineage>
        <taxon>Eukaryota</taxon>
        <taxon>Metazoa</taxon>
        <taxon>Ecdysozoa</taxon>
        <taxon>Arthropoda</taxon>
        <taxon>Chelicerata</taxon>
        <taxon>Arachnida</taxon>
        <taxon>Araneae</taxon>
        <taxon>Araneomorphae</taxon>
        <taxon>Entelegynae</taxon>
        <taxon>Araneoidea</taxon>
        <taxon>Araneidae</taxon>
        <taxon>Caerostris</taxon>
    </lineage>
</organism>
<evidence type="ECO:0000313" key="2">
    <source>
        <dbReference type="EMBL" id="GIY53539.1"/>
    </source>
</evidence>
<sequence length="122" mass="13974">MKTESLPPSQLIDLLPHALSSAADRRMKGVEQKERRREMEFGAPPNPLNPSAGNERLGNVPENGFLCANFLPSRYEVKWQKRKWHSKELRKHRTNLAEESLHADNSSSILCLGLLTVFNYEF</sequence>
<dbReference type="AlphaFoldDB" id="A0AAV4U6V0"/>
<reference evidence="2 3" key="1">
    <citation type="submission" date="2021-06" db="EMBL/GenBank/DDBJ databases">
        <title>Caerostris extrusa draft genome.</title>
        <authorList>
            <person name="Kono N."/>
            <person name="Arakawa K."/>
        </authorList>
    </citation>
    <scope>NUCLEOTIDE SEQUENCE [LARGE SCALE GENOMIC DNA]</scope>
</reference>
<evidence type="ECO:0000313" key="3">
    <source>
        <dbReference type="Proteomes" id="UP001054945"/>
    </source>
</evidence>
<dbReference type="Proteomes" id="UP001054945">
    <property type="component" value="Unassembled WGS sequence"/>
</dbReference>
<feature type="region of interest" description="Disordered" evidence="1">
    <location>
        <begin position="23"/>
        <end position="56"/>
    </location>
</feature>
<proteinExistence type="predicted"/>
<accession>A0AAV4U6V0</accession>
<comment type="caution">
    <text evidence="2">The sequence shown here is derived from an EMBL/GenBank/DDBJ whole genome shotgun (WGS) entry which is preliminary data.</text>
</comment>
<name>A0AAV4U6V0_CAEEX</name>
<keyword evidence="3" id="KW-1185">Reference proteome</keyword>
<dbReference type="EMBL" id="BPLR01012374">
    <property type="protein sequence ID" value="GIY53539.1"/>
    <property type="molecule type" value="Genomic_DNA"/>
</dbReference>
<evidence type="ECO:0000256" key="1">
    <source>
        <dbReference type="SAM" id="MobiDB-lite"/>
    </source>
</evidence>